<keyword evidence="8" id="KW-1185">Reference proteome</keyword>
<dbReference type="Pfam" id="PF05199">
    <property type="entry name" value="GMC_oxred_C"/>
    <property type="match status" value="1"/>
</dbReference>
<sequence>MANICSQPFYFLKQSQCKGNWKIQEMDHPLIIHGHRLLAASLLLLVNLSESSPLLQGKSFPLMTSDVNEVSGKSFDYIVVGGGTAGCSLAATLSEKFSVLVVERGGSPYGNPLVANKMYYGFSLLQTDEFSSVAQSFISKDGVIGHRGRVLGGSSAINGGFYSRASDDFVKRVGWDEELVKEAYEWVEYKIVSKPELTIWQSVVEFGLLEAGFLPYNGFSWEHIEGTKIGGTMFDEFGIRHTSADLLGAGNPENITVLLTATVQNIIFYSNRKRNDTAARGIRFIKSDGSSDQTYEAYLNQPENSISRGDVILSAGALGSPQILMLSGIGPQKHLKNFGIPVVLDLKGVGREMKDNPAISLLADTKAEYRLPDTPQVAGIAKDFKFIVQGGILPISFNATRMPIAIKLAFPESKGRLKLNSTDPRENPSVQFNYLAKENDMDGCTEMAQVLERVTSSESVALFLKTVTKNKLMSTPHELRNFCKKNVRTYYHYHGGCTVGSVVDKDYKLHGVKGLRVIDGSTFFESPGTNPMATLLMLGRYQGIKIIRERENDSVFTSQEHP</sequence>
<evidence type="ECO:0000256" key="5">
    <source>
        <dbReference type="ARBA" id="ARBA00022827"/>
    </source>
</evidence>
<gene>
    <name evidence="7" type="ORF">P3X46_002930</name>
</gene>
<evidence type="ECO:0000259" key="6">
    <source>
        <dbReference type="PROSITE" id="PS00624"/>
    </source>
</evidence>
<keyword evidence="4" id="KW-0732">Signal</keyword>
<accession>A0ABQ9N6Y6</accession>
<protein>
    <recommendedName>
        <fullName evidence="6">Glucose-methanol-choline oxidoreductase N-terminal domain-containing protein</fullName>
    </recommendedName>
</protein>
<dbReference type="InterPro" id="IPR000172">
    <property type="entry name" value="GMC_OxRdtase_N"/>
</dbReference>
<organism evidence="7 8">
    <name type="scientific">Hevea brasiliensis</name>
    <name type="common">Para rubber tree</name>
    <name type="synonym">Siphonia brasiliensis</name>
    <dbReference type="NCBI Taxonomy" id="3981"/>
    <lineage>
        <taxon>Eukaryota</taxon>
        <taxon>Viridiplantae</taxon>
        <taxon>Streptophyta</taxon>
        <taxon>Embryophyta</taxon>
        <taxon>Tracheophyta</taxon>
        <taxon>Spermatophyta</taxon>
        <taxon>Magnoliopsida</taxon>
        <taxon>eudicotyledons</taxon>
        <taxon>Gunneridae</taxon>
        <taxon>Pentapetalae</taxon>
        <taxon>rosids</taxon>
        <taxon>fabids</taxon>
        <taxon>Malpighiales</taxon>
        <taxon>Euphorbiaceae</taxon>
        <taxon>Crotonoideae</taxon>
        <taxon>Micrandreae</taxon>
        <taxon>Hevea</taxon>
    </lineage>
</organism>
<dbReference type="Proteomes" id="UP001174677">
    <property type="component" value="Chromosome 2"/>
</dbReference>
<keyword evidence="3" id="KW-0285">Flavoprotein</keyword>
<evidence type="ECO:0000313" key="7">
    <source>
        <dbReference type="EMBL" id="KAJ9187475.1"/>
    </source>
</evidence>
<dbReference type="SUPFAM" id="SSF51905">
    <property type="entry name" value="FAD/NAD(P)-binding domain"/>
    <property type="match status" value="1"/>
</dbReference>
<comment type="similarity">
    <text evidence="2">Belongs to the GMC oxidoreductase family.</text>
</comment>
<dbReference type="PROSITE" id="PS00624">
    <property type="entry name" value="GMC_OXRED_2"/>
    <property type="match status" value="1"/>
</dbReference>
<reference evidence="7" key="1">
    <citation type="journal article" date="2023" name="Plant Biotechnol. J.">
        <title>Chromosome-level wild Hevea brasiliensis genome provides new tools for genomic-assisted breeding and valuable loci to elevate rubber yield.</title>
        <authorList>
            <person name="Cheng H."/>
            <person name="Song X."/>
            <person name="Hu Y."/>
            <person name="Wu T."/>
            <person name="Yang Q."/>
            <person name="An Z."/>
            <person name="Feng S."/>
            <person name="Deng Z."/>
            <person name="Wu W."/>
            <person name="Zeng X."/>
            <person name="Tu M."/>
            <person name="Wang X."/>
            <person name="Huang H."/>
        </authorList>
    </citation>
    <scope>NUCLEOTIDE SEQUENCE</scope>
    <source>
        <strain evidence="7">MT/VB/25A 57/8</strain>
    </source>
</reference>
<evidence type="ECO:0000313" key="8">
    <source>
        <dbReference type="Proteomes" id="UP001174677"/>
    </source>
</evidence>
<dbReference type="Pfam" id="PF00732">
    <property type="entry name" value="GMC_oxred_N"/>
    <property type="match status" value="1"/>
</dbReference>
<dbReference type="Gene3D" id="3.30.410.40">
    <property type="match status" value="1"/>
</dbReference>
<dbReference type="EMBL" id="JARPOI010000002">
    <property type="protein sequence ID" value="KAJ9187475.1"/>
    <property type="molecule type" value="Genomic_DNA"/>
</dbReference>
<comment type="cofactor">
    <cofactor evidence="1">
        <name>FAD</name>
        <dbReference type="ChEBI" id="CHEBI:57692"/>
    </cofactor>
</comment>
<keyword evidence="5" id="KW-0274">FAD</keyword>
<proteinExistence type="inferred from homology"/>
<name>A0ABQ9N6Y6_HEVBR</name>
<dbReference type="Gene3D" id="3.50.50.60">
    <property type="entry name" value="FAD/NAD(P)-binding domain"/>
    <property type="match status" value="1"/>
</dbReference>
<dbReference type="InterPro" id="IPR051871">
    <property type="entry name" value="GMC_Oxidoreductase-Related"/>
</dbReference>
<feature type="domain" description="Glucose-methanol-choline oxidoreductase N-terminal" evidence="6">
    <location>
        <begin position="316"/>
        <end position="330"/>
    </location>
</feature>
<evidence type="ECO:0000256" key="1">
    <source>
        <dbReference type="ARBA" id="ARBA00001974"/>
    </source>
</evidence>
<evidence type="ECO:0000256" key="4">
    <source>
        <dbReference type="ARBA" id="ARBA00022729"/>
    </source>
</evidence>
<evidence type="ECO:0000256" key="3">
    <source>
        <dbReference type="ARBA" id="ARBA00022630"/>
    </source>
</evidence>
<dbReference type="InterPro" id="IPR036188">
    <property type="entry name" value="FAD/NAD-bd_sf"/>
</dbReference>
<dbReference type="PIRSF" id="PIRSF000137">
    <property type="entry name" value="Alcohol_oxidase"/>
    <property type="match status" value="1"/>
</dbReference>
<dbReference type="SUPFAM" id="SSF54373">
    <property type="entry name" value="FAD-linked reductases, C-terminal domain"/>
    <property type="match status" value="1"/>
</dbReference>
<dbReference type="InterPro" id="IPR007867">
    <property type="entry name" value="GMC_OxRtase_C"/>
</dbReference>
<evidence type="ECO:0000256" key="2">
    <source>
        <dbReference type="ARBA" id="ARBA00010790"/>
    </source>
</evidence>
<dbReference type="PANTHER" id="PTHR45968:SF19">
    <property type="entry name" value="GLUCOSE-METHANOL-CHOLINE (GMC) OXIDOREDUCTASE FAMILY PROTEIN"/>
    <property type="match status" value="1"/>
</dbReference>
<dbReference type="InterPro" id="IPR012132">
    <property type="entry name" value="GMC_OxRdtase"/>
</dbReference>
<dbReference type="PANTHER" id="PTHR45968">
    <property type="entry name" value="OSJNBA0019K04.7 PROTEIN"/>
    <property type="match status" value="1"/>
</dbReference>
<comment type="caution">
    <text evidence="7">The sequence shown here is derived from an EMBL/GenBank/DDBJ whole genome shotgun (WGS) entry which is preliminary data.</text>
</comment>